<keyword evidence="3 4" id="KW-0290">Folate-binding</keyword>
<dbReference type="Gene3D" id="3.30.70.1400">
    <property type="entry name" value="Aminomethyltransferase beta-barrel domains"/>
    <property type="match status" value="1"/>
</dbReference>
<gene>
    <name evidence="6" type="ORF">ATN88_22720</name>
</gene>
<evidence type="ECO:0000256" key="3">
    <source>
        <dbReference type="ARBA" id="ARBA00022954"/>
    </source>
</evidence>
<dbReference type="RefSeq" id="WP_067419608.1">
    <property type="nucleotide sequence ID" value="NZ_LNTY01000056.1"/>
</dbReference>
<dbReference type="EMBL" id="LNTY01000056">
    <property type="protein sequence ID" value="KXF80159.1"/>
    <property type="molecule type" value="Genomic_DNA"/>
</dbReference>
<sequence>MTNWYSTHDFSRLPLSSDSALPALSVIALDNLALITAVGADTISYLQGQLTCDLVSLDKTQSTLAAHCDAKGKVWSAMRLFHHNDGIAYVQPASIAEKQLAEIKKYAVFSKIAFELSEQVLIGVAGEKADNAVQSRFIGEGKVRATQTGTAVQIEDNRWLLAINAEEADTLISELGDRCVLSDSSLWDLHELRAAIPAVELVNTNEFIPQSLNLQALDGISFKKGCYTGQETVARAKYRGINKRAAYLLEGEATETPKAGDVFDRSVGENWRTGGTVLSGYRFDDGKALALVVLPNNLDDDSQFRLPETEVLWHKVALPYSLEEA</sequence>
<dbReference type="GO" id="GO:0008033">
    <property type="term" value="P:tRNA processing"/>
    <property type="evidence" value="ECO:0007669"/>
    <property type="project" value="UniProtKB-UniRule"/>
</dbReference>
<dbReference type="HAMAP" id="MF_01175">
    <property type="entry name" value="tRNA_modifying_YgfZ"/>
    <property type="match status" value="1"/>
</dbReference>
<dbReference type="InterPro" id="IPR029043">
    <property type="entry name" value="GcvT/YgfZ_C"/>
</dbReference>
<comment type="subcellular location">
    <subcellularLocation>
        <location evidence="4">Cytoplasm</location>
    </subcellularLocation>
</comment>
<evidence type="ECO:0000313" key="6">
    <source>
        <dbReference type="EMBL" id="KXF80159.1"/>
    </source>
</evidence>
<dbReference type="STRING" id="294935.ATN88_22720"/>
<feature type="domain" description="tRNA-modifying protein YgfZ-like beta-barrel" evidence="5">
    <location>
        <begin position="242"/>
        <end position="307"/>
    </location>
</feature>
<evidence type="ECO:0000256" key="4">
    <source>
        <dbReference type="HAMAP-Rule" id="MF_01175"/>
    </source>
</evidence>
<comment type="function">
    <text evidence="4">Folate-binding protein involved in regulating the level of ATP-DnaA and in the modification of some tRNAs. It is probably a key factor in regulatory networks that act via tRNA modification, such as initiation of chromosomal replication.</text>
</comment>
<dbReference type="GO" id="GO:0005737">
    <property type="term" value="C:cytoplasm"/>
    <property type="evidence" value="ECO:0007669"/>
    <property type="project" value="UniProtKB-SubCell"/>
</dbReference>
<comment type="caution">
    <text evidence="6">The sequence shown here is derived from an EMBL/GenBank/DDBJ whole genome shotgun (WGS) entry which is preliminary data.</text>
</comment>
<proteinExistence type="inferred from homology"/>
<dbReference type="SUPFAM" id="SSF101790">
    <property type="entry name" value="Aminomethyltransferase beta-barrel domain"/>
    <property type="match status" value="1"/>
</dbReference>
<dbReference type="PANTHER" id="PTHR22602:SF0">
    <property type="entry name" value="TRANSFERASE CAF17, MITOCHONDRIAL-RELATED"/>
    <property type="match status" value="1"/>
</dbReference>
<name>A0A135I3Y6_9GAMM</name>
<dbReference type="AlphaFoldDB" id="A0A135I3Y6"/>
<keyword evidence="2 4" id="KW-0819">tRNA processing</keyword>
<dbReference type="Proteomes" id="UP000070529">
    <property type="component" value="Unassembled WGS sequence"/>
</dbReference>
<dbReference type="NCBIfam" id="NF007110">
    <property type="entry name" value="PRK09559.1"/>
    <property type="match status" value="1"/>
</dbReference>
<evidence type="ECO:0000259" key="5">
    <source>
        <dbReference type="Pfam" id="PF21130"/>
    </source>
</evidence>
<comment type="similarity">
    <text evidence="4">Belongs to the tRNA-modifying YgfZ family.</text>
</comment>
<organism evidence="6 7">
    <name type="scientific">Enterovibrio coralii</name>
    <dbReference type="NCBI Taxonomy" id="294935"/>
    <lineage>
        <taxon>Bacteria</taxon>
        <taxon>Pseudomonadati</taxon>
        <taxon>Pseudomonadota</taxon>
        <taxon>Gammaproteobacteria</taxon>
        <taxon>Vibrionales</taxon>
        <taxon>Vibrionaceae</taxon>
        <taxon>Enterovibrio</taxon>
    </lineage>
</organism>
<comment type="caution">
    <text evidence="4">Lacks conserved residue(s) required for the propagation of feature annotation.</text>
</comment>
<dbReference type="InterPro" id="IPR017703">
    <property type="entry name" value="YgfZ/GCV_T_CS"/>
</dbReference>
<keyword evidence="1 4" id="KW-0963">Cytoplasm</keyword>
<evidence type="ECO:0000313" key="7">
    <source>
        <dbReference type="Proteomes" id="UP000070529"/>
    </source>
</evidence>
<accession>A0A135I3Y6</accession>
<evidence type="ECO:0000256" key="2">
    <source>
        <dbReference type="ARBA" id="ARBA00022694"/>
    </source>
</evidence>
<protein>
    <recommendedName>
        <fullName evidence="4">tRNA-modifying protein YgfZ</fullName>
    </recommendedName>
</protein>
<dbReference type="NCBIfam" id="TIGR03317">
    <property type="entry name" value="ygfZ_signature"/>
    <property type="match status" value="1"/>
</dbReference>
<dbReference type="Pfam" id="PF21130">
    <property type="entry name" value="YgfZ_barrel"/>
    <property type="match status" value="1"/>
</dbReference>
<dbReference type="GO" id="GO:0009451">
    <property type="term" value="P:RNA modification"/>
    <property type="evidence" value="ECO:0007669"/>
    <property type="project" value="InterPro"/>
</dbReference>
<dbReference type="InterPro" id="IPR045179">
    <property type="entry name" value="YgfZ/GcvT"/>
</dbReference>
<dbReference type="Gene3D" id="3.30.70.1630">
    <property type="match status" value="1"/>
</dbReference>
<dbReference type="InterPro" id="IPR048451">
    <property type="entry name" value="YgfZ_barrel"/>
</dbReference>
<dbReference type="Gene3D" id="2.40.30.160">
    <property type="match status" value="1"/>
</dbReference>
<dbReference type="OrthoDB" id="9796287at2"/>
<feature type="binding site" evidence="4">
    <location>
        <position position="187"/>
    </location>
    <ligand>
        <name>folate</name>
        <dbReference type="ChEBI" id="CHEBI:62501"/>
    </ligand>
</feature>
<reference evidence="6 7" key="1">
    <citation type="submission" date="2015-11" db="EMBL/GenBank/DDBJ databases">
        <title>Genomic Taxonomy of the Vibrionaceae.</title>
        <authorList>
            <person name="Gomez-Gil B."/>
            <person name="Enciso-Ibarra J."/>
        </authorList>
    </citation>
    <scope>NUCLEOTIDE SEQUENCE [LARGE SCALE GENOMIC DNA]</scope>
    <source>
        <strain evidence="6 7">CAIM 912</strain>
    </source>
</reference>
<keyword evidence="7" id="KW-1185">Reference proteome</keyword>
<dbReference type="GO" id="GO:0016226">
    <property type="term" value="P:iron-sulfur cluster assembly"/>
    <property type="evidence" value="ECO:0007669"/>
    <property type="project" value="TreeGrafter"/>
</dbReference>
<dbReference type="InterPro" id="IPR023758">
    <property type="entry name" value="tRNA-modifying_YgfZ"/>
</dbReference>
<dbReference type="GO" id="GO:0005542">
    <property type="term" value="F:folic acid binding"/>
    <property type="evidence" value="ECO:0007669"/>
    <property type="project" value="UniProtKB-UniRule"/>
</dbReference>
<dbReference type="PANTHER" id="PTHR22602">
    <property type="entry name" value="TRANSFERASE CAF17, MITOCHONDRIAL-RELATED"/>
    <property type="match status" value="1"/>
</dbReference>
<dbReference type="SUPFAM" id="SSF103025">
    <property type="entry name" value="Folate-binding domain"/>
    <property type="match status" value="1"/>
</dbReference>
<evidence type="ECO:0000256" key="1">
    <source>
        <dbReference type="ARBA" id="ARBA00022490"/>
    </source>
</evidence>